<evidence type="ECO:0000313" key="2">
    <source>
        <dbReference type="Proteomes" id="UP000284842"/>
    </source>
</evidence>
<dbReference type="Proteomes" id="UP000284842">
    <property type="component" value="Unassembled WGS sequence"/>
</dbReference>
<dbReference type="InParanoid" id="A0A409WNH1"/>
<sequence length="297" mass="33403">MTSRRVTIASYQQAIQTTSPTNSTYWTACVEATIGSDNVLDDGESECGCSSFDFPAPPPFRSPVIRRVKSTPWYSTPSWDNVCQTLQCDQQVPSTSVDAFEDTFDISEPKASTPRANRLMIPRLIKRASAISFRDLTNWSSSELRTEQQCSSQERNDAPKGLRLPHVIRKVASMTSESEGNLKNKGGIGYWRENGMEERPLAAFGIVMDESTKVPTELAPAFQLNTSTSKPQRKSLKLIQRREKECSFMDITPERGVIPMKSGAKSEGIRKFMAKASERILRWRFEGNRTKKENKNS</sequence>
<keyword evidence="2" id="KW-1185">Reference proteome</keyword>
<dbReference type="AlphaFoldDB" id="A0A409WNH1"/>
<reference evidence="1 2" key="1">
    <citation type="journal article" date="2018" name="Evol. Lett.">
        <title>Horizontal gene cluster transfer increased hallucinogenic mushroom diversity.</title>
        <authorList>
            <person name="Reynolds H.T."/>
            <person name="Vijayakumar V."/>
            <person name="Gluck-Thaler E."/>
            <person name="Korotkin H.B."/>
            <person name="Matheny P.B."/>
            <person name="Slot J.C."/>
        </authorList>
    </citation>
    <scope>NUCLEOTIDE SEQUENCE [LARGE SCALE GENOMIC DNA]</scope>
    <source>
        <strain evidence="1 2">2629</strain>
    </source>
</reference>
<dbReference type="OrthoDB" id="2943593at2759"/>
<gene>
    <name evidence="1" type="ORF">CVT24_006515</name>
</gene>
<name>A0A409WNH1_9AGAR</name>
<dbReference type="EMBL" id="NHTK01005385">
    <property type="protein sequence ID" value="PPQ80049.1"/>
    <property type="molecule type" value="Genomic_DNA"/>
</dbReference>
<comment type="caution">
    <text evidence="1">The sequence shown here is derived from an EMBL/GenBank/DDBJ whole genome shotgun (WGS) entry which is preliminary data.</text>
</comment>
<proteinExistence type="predicted"/>
<accession>A0A409WNH1</accession>
<protein>
    <submittedName>
        <fullName evidence="1">Uncharacterized protein</fullName>
    </submittedName>
</protein>
<evidence type="ECO:0000313" key="1">
    <source>
        <dbReference type="EMBL" id="PPQ80049.1"/>
    </source>
</evidence>
<organism evidence="1 2">
    <name type="scientific">Panaeolus cyanescens</name>
    <dbReference type="NCBI Taxonomy" id="181874"/>
    <lineage>
        <taxon>Eukaryota</taxon>
        <taxon>Fungi</taxon>
        <taxon>Dikarya</taxon>
        <taxon>Basidiomycota</taxon>
        <taxon>Agaricomycotina</taxon>
        <taxon>Agaricomycetes</taxon>
        <taxon>Agaricomycetidae</taxon>
        <taxon>Agaricales</taxon>
        <taxon>Agaricineae</taxon>
        <taxon>Galeropsidaceae</taxon>
        <taxon>Panaeolus</taxon>
    </lineage>
</organism>